<dbReference type="InterPro" id="IPR013154">
    <property type="entry name" value="ADH-like_N"/>
</dbReference>
<dbReference type="Pfam" id="PF08240">
    <property type="entry name" value="ADH_N"/>
    <property type="match status" value="1"/>
</dbReference>
<evidence type="ECO:0000259" key="1">
    <source>
        <dbReference type="SMART" id="SM00829"/>
    </source>
</evidence>
<reference evidence="2 3" key="1">
    <citation type="submission" date="2020-11" db="EMBL/GenBank/DDBJ databases">
        <title>Amino acid is mineralized and recycled by bacteria in oceanic microbiome.</title>
        <authorList>
            <person name="Zheng L.Y."/>
        </authorList>
    </citation>
    <scope>NUCLEOTIDE SEQUENCE [LARGE SCALE GENOMIC DNA]</scope>
    <source>
        <strain evidence="2 3">A32-1</strain>
    </source>
</reference>
<dbReference type="InterPro" id="IPR020843">
    <property type="entry name" value="ER"/>
</dbReference>
<protein>
    <submittedName>
        <fullName evidence="2">NAD(P)-dependent alcohol dehydrogenase</fullName>
    </submittedName>
</protein>
<dbReference type="PANTHER" id="PTHR44013:SF1">
    <property type="entry name" value="ZINC-TYPE ALCOHOL DEHYDROGENASE-LIKE PROTEIN C16A3.02C"/>
    <property type="match status" value="1"/>
</dbReference>
<accession>A0A7S8MZL1</accession>
<dbReference type="Pfam" id="PF13602">
    <property type="entry name" value="ADH_zinc_N_2"/>
    <property type="match status" value="1"/>
</dbReference>
<sequence length="324" mass="33555">MTAVVQRGYGSPEVLHLEQVAVPSPEAGHVLIRVAAAGLDRGVWHVMAGLPYLVRPMFGMSTPRQPIPGVDVAGTVVGLGPDTDGFAIGDRVFGSAVGSFAEYAVANASSLAAMPEGLSFDEAAAIPVSGLTAIEAVHTHGRVQSGQRVLVTGASGGVGSYAVQLAAAAGAEVTGVASGAKADFVLSLGAVRSIDYTTTNVTDLPDRYDLIVDVNGRLPLGRLIRTLTPTGALVIVGGEDGGRLTGGIQRQFGARLRSAFTRRRLGFFITSEERADLLEVARMVESGALRSTLTTVCPLDEVRQAITDLEAGIVRGKAVLRIAD</sequence>
<dbReference type="AlphaFoldDB" id="A0A7S8MZL1"/>
<dbReference type="Gene3D" id="3.40.50.720">
    <property type="entry name" value="NAD(P)-binding Rossmann-like Domain"/>
    <property type="match status" value="1"/>
</dbReference>
<feature type="domain" description="Enoyl reductase (ER)" evidence="1">
    <location>
        <begin position="10"/>
        <end position="320"/>
    </location>
</feature>
<name>A0A7S8MZL1_9MICO</name>
<dbReference type="CDD" id="cd08267">
    <property type="entry name" value="MDR1"/>
    <property type="match status" value="1"/>
</dbReference>
<dbReference type="InterPro" id="IPR036291">
    <property type="entry name" value="NAD(P)-bd_dom_sf"/>
</dbReference>
<keyword evidence="3" id="KW-1185">Reference proteome</keyword>
<evidence type="ECO:0000313" key="2">
    <source>
        <dbReference type="EMBL" id="QPE06035.1"/>
    </source>
</evidence>
<dbReference type="SUPFAM" id="SSF51735">
    <property type="entry name" value="NAD(P)-binding Rossmann-fold domains"/>
    <property type="match status" value="1"/>
</dbReference>
<dbReference type="KEGG" id="msf:IT882_09625"/>
<proteinExistence type="predicted"/>
<organism evidence="2 3">
    <name type="scientific">Microbacterium schleiferi</name>
    <dbReference type="NCBI Taxonomy" id="69362"/>
    <lineage>
        <taxon>Bacteria</taxon>
        <taxon>Bacillati</taxon>
        <taxon>Actinomycetota</taxon>
        <taxon>Actinomycetes</taxon>
        <taxon>Micrococcales</taxon>
        <taxon>Microbacteriaceae</taxon>
        <taxon>Microbacterium</taxon>
    </lineage>
</organism>
<dbReference type="GO" id="GO:0016491">
    <property type="term" value="F:oxidoreductase activity"/>
    <property type="evidence" value="ECO:0007669"/>
    <property type="project" value="InterPro"/>
</dbReference>
<dbReference type="Gene3D" id="3.90.180.10">
    <property type="entry name" value="Medium-chain alcohol dehydrogenases, catalytic domain"/>
    <property type="match status" value="1"/>
</dbReference>
<dbReference type="InterPro" id="IPR052733">
    <property type="entry name" value="Chloroplast_QOR"/>
</dbReference>
<gene>
    <name evidence="2" type="ORF">IT882_09625</name>
</gene>
<dbReference type="SMART" id="SM00829">
    <property type="entry name" value="PKS_ER"/>
    <property type="match status" value="1"/>
</dbReference>
<dbReference type="SUPFAM" id="SSF50129">
    <property type="entry name" value="GroES-like"/>
    <property type="match status" value="1"/>
</dbReference>
<dbReference type="PANTHER" id="PTHR44013">
    <property type="entry name" value="ZINC-TYPE ALCOHOL DEHYDROGENASE-LIKE PROTEIN C16A3.02C"/>
    <property type="match status" value="1"/>
</dbReference>
<dbReference type="InterPro" id="IPR011032">
    <property type="entry name" value="GroES-like_sf"/>
</dbReference>
<dbReference type="Proteomes" id="UP000594480">
    <property type="component" value="Chromosome"/>
</dbReference>
<evidence type="ECO:0000313" key="3">
    <source>
        <dbReference type="Proteomes" id="UP000594480"/>
    </source>
</evidence>
<dbReference type="EMBL" id="CP064760">
    <property type="protein sequence ID" value="QPE06035.1"/>
    <property type="molecule type" value="Genomic_DNA"/>
</dbReference>